<dbReference type="PANTHER" id="PTHR31973:SF187">
    <property type="entry name" value="MUTATOR TRANSPOSASE MUDRA PROTEIN"/>
    <property type="match status" value="1"/>
</dbReference>
<dbReference type="EMBL" id="JAMSHJ010000002">
    <property type="protein sequence ID" value="KAI5440081.1"/>
    <property type="molecule type" value="Genomic_DNA"/>
</dbReference>
<proteinExistence type="predicted"/>
<name>A0A9D4YI96_PEA</name>
<evidence type="ECO:0008006" key="3">
    <source>
        <dbReference type="Google" id="ProtNLM"/>
    </source>
</evidence>
<evidence type="ECO:0000313" key="1">
    <source>
        <dbReference type="EMBL" id="KAI5440081.1"/>
    </source>
</evidence>
<organism evidence="1 2">
    <name type="scientific">Pisum sativum</name>
    <name type="common">Garden pea</name>
    <name type="synonym">Lathyrus oleraceus</name>
    <dbReference type="NCBI Taxonomy" id="3888"/>
    <lineage>
        <taxon>Eukaryota</taxon>
        <taxon>Viridiplantae</taxon>
        <taxon>Streptophyta</taxon>
        <taxon>Embryophyta</taxon>
        <taxon>Tracheophyta</taxon>
        <taxon>Spermatophyta</taxon>
        <taxon>Magnoliopsida</taxon>
        <taxon>eudicotyledons</taxon>
        <taxon>Gunneridae</taxon>
        <taxon>Pentapetalae</taxon>
        <taxon>rosids</taxon>
        <taxon>fabids</taxon>
        <taxon>Fabales</taxon>
        <taxon>Fabaceae</taxon>
        <taxon>Papilionoideae</taxon>
        <taxon>50 kb inversion clade</taxon>
        <taxon>NPAAA clade</taxon>
        <taxon>Hologalegina</taxon>
        <taxon>IRL clade</taxon>
        <taxon>Fabeae</taxon>
        <taxon>Lathyrus</taxon>
    </lineage>
</organism>
<dbReference type="Proteomes" id="UP001058974">
    <property type="component" value="Chromosome 2"/>
</dbReference>
<dbReference type="PANTHER" id="PTHR31973">
    <property type="entry name" value="POLYPROTEIN, PUTATIVE-RELATED"/>
    <property type="match status" value="1"/>
</dbReference>
<dbReference type="AlphaFoldDB" id="A0A9D4YI96"/>
<evidence type="ECO:0000313" key="2">
    <source>
        <dbReference type="Proteomes" id="UP001058974"/>
    </source>
</evidence>
<gene>
    <name evidence="1" type="ORF">KIW84_025440</name>
</gene>
<comment type="caution">
    <text evidence="1">The sequence shown here is derived from an EMBL/GenBank/DDBJ whole genome shotgun (WGS) entry which is preliminary data.</text>
</comment>
<keyword evidence="2" id="KW-1185">Reference proteome</keyword>
<protein>
    <recommendedName>
        <fullName evidence="3">SWIM-type domain-containing protein</fullName>
    </recommendedName>
</protein>
<sequence>MNKYAREIFPRIQLVLEKNKKVTGGWTPTWHGNDDLTIFGVTNDTETYCVNLKLETCACRKCDLCVIPCCHAITCIWQNKNKPRDYVFVYYRFVMINIS</sequence>
<accession>A0A9D4YI96</accession>
<dbReference type="Gramene" id="Psat02G0544000-T1">
    <property type="protein sequence ID" value="KAI5440081.1"/>
    <property type="gene ID" value="KIW84_025440"/>
</dbReference>
<reference evidence="1 2" key="1">
    <citation type="journal article" date="2022" name="Nat. Genet.">
        <title>Improved pea reference genome and pan-genome highlight genomic features and evolutionary characteristics.</title>
        <authorList>
            <person name="Yang T."/>
            <person name="Liu R."/>
            <person name="Luo Y."/>
            <person name="Hu S."/>
            <person name="Wang D."/>
            <person name="Wang C."/>
            <person name="Pandey M.K."/>
            <person name="Ge S."/>
            <person name="Xu Q."/>
            <person name="Li N."/>
            <person name="Li G."/>
            <person name="Huang Y."/>
            <person name="Saxena R.K."/>
            <person name="Ji Y."/>
            <person name="Li M."/>
            <person name="Yan X."/>
            <person name="He Y."/>
            <person name="Liu Y."/>
            <person name="Wang X."/>
            <person name="Xiang C."/>
            <person name="Varshney R.K."/>
            <person name="Ding H."/>
            <person name="Gao S."/>
            <person name="Zong X."/>
        </authorList>
    </citation>
    <scope>NUCLEOTIDE SEQUENCE [LARGE SCALE GENOMIC DNA]</scope>
    <source>
        <strain evidence="1 2">cv. Zhongwan 6</strain>
    </source>
</reference>